<dbReference type="GO" id="GO:0055085">
    <property type="term" value="P:transmembrane transport"/>
    <property type="evidence" value="ECO:0000318"/>
    <property type="project" value="GO_Central"/>
</dbReference>
<dbReference type="Pfam" id="PF04515">
    <property type="entry name" value="Choline_transpo"/>
    <property type="match status" value="1"/>
</dbReference>
<keyword evidence="10" id="KW-1185">Reference proteome</keyword>
<evidence type="ECO:0000313" key="9">
    <source>
        <dbReference type="EnsemblMetazoa" id="XP_030852948"/>
    </source>
</evidence>
<dbReference type="EnsemblMetazoa" id="XM_030997088">
    <property type="protein sequence ID" value="XP_030852948"/>
    <property type="gene ID" value="LOC593044"/>
</dbReference>
<keyword evidence="4 7" id="KW-1133">Transmembrane helix</keyword>
<feature type="transmembrane region" description="Helical" evidence="7">
    <location>
        <begin position="668"/>
        <end position="690"/>
    </location>
</feature>
<feature type="transmembrane region" description="Helical" evidence="7">
    <location>
        <begin position="296"/>
        <end position="317"/>
    </location>
</feature>
<proteinExistence type="inferred from homology"/>
<dbReference type="InterPro" id="IPR007603">
    <property type="entry name" value="Choline_transptr-like"/>
</dbReference>
<dbReference type="PANTHER" id="PTHR12385:SF14">
    <property type="entry name" value="CHOLINE TRANSPORTER-LIKE 2"/>
    <property type="match status" value="1"/>
</dbReference>
<dbReference type="KEGG" id="spu:593044"/>
<evidence type="ECO:0000256" key="1">
    <source>
        <dbReference type="ARBA" id="ARBA00004141"/>
    </source>
</evidence>
<evidence type="ECO:0000256" key="4">
    <source>
        <dbReference type="ARBA" id="ARBA00022989"/>
    </source>
</evidence>
<feature type="transmembrane region" description="Helical" evidence="7">
    <location>
        <begin position="395"/>
        <end position="420"/>
    </location>
</feature>
<dbReference type="FunCoup" id="A0A7M7PLD7">
    <property type="interactions" value="1692"/>
</dbReference>
<comment type="subcellular location">
    <subcellularLocation>
        <location evidence="7">Cell membrane</location>
        <topology evidence="7">Multi-pass membrane protein</topology>
    </subcellularLocation>
    <subcellularLocation>
        <location evidence="1">Membrane</location>
        <topology evidence="1">Multi-pass membrane protein</topology>
    </subcellularLocation>
</comment>
<dbReference type="GeneID" id="593044"/>
<dbReference type="RefSeq" id="XP_030852948.1">
    <property type="nucleotide sequence ID" value="XM_030997088.1"/>
</dbReference>
<evidence type="ECO:0000256" key="8">
    <source>
        <dbReference type="SAM" id="MobiDB-lite"/>
    </source>
</evidence>
<dbReference type="GO" id="GO:0005886">
    <property type="term" value="C:plasma membrane"/>
    <property type="evidence" value="ECO:0007669"/>
    <property type="project" value="UniProtKB-SubCell"/>
</dbReference>
<feature type="transmembrane region" description="Helical" evidence="7">
    <location>
        <begin position="480"/>
        <end position="506"/>
    </location>
</feature>
<dbReference type="AlphaFoldDB" id="A0A7M7PLD7"/>
<name>A0A7M7PLD7_STRPU</name>
<evidence type="ECO:0000256" key="5">
    <source>
        <dbReference type="ARBA" id="ARBA00023136"/>
    </source>
</evidence>
<feature type="transmembrane region" description="Helical" evidence="7">
    <location>
        <begin position="527"/>
        <end position="549"/>
    </location>
</feature>
<evidence type="ECO:0000256" key="2">
    <source>
        <dbReference type="ARBA" id="ARBA00007168"/>
    </source>
</evidence>
<dbReference type="GO" id="GO:0016020">
    <property type="term" value="C:membrane"/>
    <property type="evidence" value="ECO:0000318"/>
    <property type="project" value="GO_Central"/>
</dbReference>
<reference evidence="9" key="2">
    <citation type="submission" date="2021-01" db="UniProtKB">
        <authorList>
            <consortium name="EnsemblMetazoa"/>
        </authorList>
    </citation>
    <scope>IDENTIFICATION</scope>
</reference>
<comment type="function">
    <text evidence="7">Choline transporter.</text>
</comment>
<accession>A0A7M7PLD7</accession>
<feature type="transmembrane region" description="Helical" evidence="7">
    <location>
        <begin position="43"/>
        <end position="64"/>
    </location>
</feature>
<dbReference type="Proteomes" id="UP000007110">
    <property type="component" value="Unassembled WGS sequence"/>
</dbReference>
<evidence type="ECO:0000256" key="6">
    <source>
        <dbReference type="ARBA" id="ARBA00023180"/>
    </source>
</evidence>
<dbReference type="OrthoDB" id="420519at2759"/>
<organism evidence="9 10">
    <name type="scientific">Strongylocentrotus purpuratus</name>
    <name type="common">Purple sea urchin</name>
    <dbReference type="NCBI Taxonomy" id="7668"/>
    <lineage>
        <taxon>Eukaryota</taxon>
        <taxon>Metazoa</taxon>
        <taxon>Echinodermata</taxon>
        <taxon>Eleutherozoa</taxon>
        <taxon>Echinozoa</taxon>
        <taxon>Echinoidea</taxon>
        <taxon>Euechinoidea</taxon>
        <taxon>Echinacea</taxon>
        <taxon>Camarodonta</taxon>
        <taxon>Echinidea</taxon>
        <taxon>Strongylocentrotidae</taxon>
        <taxon>Strongylocentrotus</taxon>
    </lineage>
</organism>
<dbReference type="OMA" id="SQRKCRD"/>
<feature type="transmembrane region" description="Helical" evidence="7">
    <location>
        <begin position="269"/>
        <end position="289"/>
    </location>
</feature>
<evidence type="ECO:0000256" key="7">
    <source>
        <dbReference type="RuleBase" id="RU368066"/>
    </source>
</evidence>
<dbReference type="PANTHER" id="PTHR12385">
    <property type="entry name" value="CHOLINE TRANSPORTER-LIKE (SLC FAMILY 44)"/>
    <property type="match status" value="1"/>
</dbReference>
<feature type="transmembrane region" description="Helical" evidence="7">
    <location>
        <begin position="590"/>
        <end position="613"/>
    </location>
</feature>
<dbReference type="GO" id="GO:0022857">
    <property type="term" value="F:transmembrane transporter activity"/>
    <property type="evidence" value="ECO:0000318"/>
    <property type="project" value="GO_Central"/>
</dbReference>
<evidence type="ECO:0000256" key="3">
    <source>
        <dbReference type="ARBA" id="ARBA00022692"/>
    </source>
</evidence>
<keyword evidence="6" id="KW-0325">Glycoprotein</keyword>
<feature type="region of interest" description="Disordered" evidence="8">
    <location>
        <begin position="1"/>
        <end position="22"/>
    </location>
</feature>
<keyword evidence="3 7" id="KW-0812">Transmembrane</keyword>
<comment type="similarity">
    <text evidence="2 7">Belongs to the CTL (choline transporter-like) family.</text>
</comment>
<feature type="transmembrane region" description="Helical" evidence="7">
    <location>
        <begin position="349"/>
        <end position="374"/>
    </location>
</feature>
<evidence type="ECO:0000313" key="10">
    <source>
        <dbReference type="Proteomes" id="UP000007110"/>
    </source>
</evidence>
<keyword evidence="5 7" id="KW-0472">Membrane</keyword>
<sequence>MGKKNKVGDGENLTDEEDSKYGHPSKYDPTFKGPIENRGCTDVICCLLFIICIGGLGVVGYLAWTQGNPISLIKPTDSVGNICGYSDTVTDKPYLYFFNFLDCLSYSTLLNIKCATTQICVSSCPNYTAAPYTSVALSLADNLPLDISLINWDNFICDYDFDPQSEYLTSGGTYEGTDGLEKMFEDDKCASYVIAQSPYLDRCIPSFLVNSLSSVTEVFSEDEYILTGPGDSNNITSSNAGELFETSVNLILDVFNLIEVIYQDVATSWYLILAGMGIGMLISFIFIIIMRWLAGVIVWFSIFGLYAVLGVGIYYSYYMYKSLEGVDGADAALTFTSNLSSYLRLQTTWLVIGIILSVVLAILLLMTLCLCTRIRIAISLIKEASRAIGHMISTLFWPILPFLLELIVVALWACIAVYLATSHQAMYAVYNAPSDFGLENGTSCEIATFASNNTTATCGFQEYALPSYTIYLQFYNLFMFFWLVNFMIALGQITLAGAFASYYWAYTKPQDIPAFPLFKSFYRSIRYHLGSIAFGSLIIAIIQIIRVLLEYVEQKLKGKTDNAVVKYIIKCLKCCFWCLEKIMKFLNKNAYILIAIYGKNFCTSAKNAFFLLMRNIVRVAVVNKLTDFVLFMGELLVVGSVGVASFFYFTNQITFISNVVTVPDLTYYWIPIIIIVIGTYFISVCFFGVYDMAVDTLFLCFLEDLERHDGSAEKPYYMSKELMNIVGKKNKFGKGKDDGDDD</sequence>
<reference evidence="10" key="1">
    <citation type="submission" date="2015-02" db="EMBL/GenBank/DDBJ databases">
        <title>Genome sequencing for Strongylocentrotus purpuratus.</title>
        <authorList>
            <person name="Murali S."/>
            <person name="Liu Y."/>
            <person name="Vee V."/>
            <person name="English A."/>
            <person name="Wang M."/>
            <person name="Skinner E."/>
            <person name="Han Y."/>
            <person name="Muzny D.M."/>
            <person name="Worley K.C."/>
            <person name="Gibbs R.A."/>
        </authorList>
    </citation>
    <scope>NUCLEOTIDE SEQUENCE</scope>
</reference>
<protein>
    <recommendedName>
        <fullName evidence="7">Choline transporter-like protein</fullName>
    </recommendedName>
</protein>
<dbReference type="InParanoid" id="A0A7M7PLD7"/>
<feature type="transmembrane region" description="Helical" evidence="7">
    <location>
        <begin position="625"/>
        <end position="648"/>
    </location>
</feature>